<feature type="transmembrane region" description="Helical" evidence="2">
    <location>
        <begin position="39"/>
        <end position="62"/>
    </location>
</feature>
<evidence type="ECO:0000313" key="4">
    <source>
        <dbReference type="Proteomes" id="UP001142400"/>
    </source>
</evidence>
<dbReference type="AlphaFoldDB" id="A0A9X2M587"/>
<keyword evidence="4" id="KW-1185">Reference proteome</keyword>
<name>A0A9X2M587_STRMQ</name>
<evidence type="ECO:0000313" key="3">
    <source>
        <dbReference type="EMBL" id="MCQ8835547.1"/>
    </source>
</evidence>
<evidence type="ECO:0000256" key="1">
    <source>
        <dbReference type="SAM" id="MobiDB-lite"/>
    </source>
</evidence>
<keyword evidence="2" id="KW-0812">Transmembrane</keyword>
<gene>
    <name evidence="3" type="ORF">NQU54_42685</name>
</gene>
<protein>
    <submittedName>
        <fullName evidence="3">Uncharacterized protein</fullName>
    </submittedName>
</protein>
<dbReference type="RefSeq" id="WP_257635689.1">
    <property type="nucleotide sequence ID" value="NZ_JANIIC010000082.1"/>
</dbReference>
<dbReference type="EMBL" id="JANIIC010000082">
    <property type="protein sequence ID" value="MCQ8835547.1"/>
    <property type="molecule type" value="Genomic_DNA"/>
</dbReference>
<dbReference type="Proteomes" id="UP001142400">
    <property type="component" value="Unassembled WGS sequence"/>
</dbReference>
<comment type="caution">
    <text evidence="3">The sequence shown here is derived from an EMBL/GenBank/DDBJ whole genome shotgun (WGS) entry which is preliminary data.</text>
</comment>
<organism evidence="3 4">
    <name type="scientific">Streptomyces malaysiensis subsp. samsunensis</name>
    <dbReference type="NCBI Taxonomy" id="459658"/>
    <lineage>
        <taxon>Bacteria</taxon>
        <taxon>Bacillati</taxon>
        <taxon>Actinomycetota</taxon>
        <taxon>Actinomycetes</taxon>
        <taxon>Kitasatosporales</taxon>
        <taxon>Streptomycetaceae</taxon>
        <taxon>Streptomyces</taxon>
        <taxon>Streptomyces violaceusniger group</taxon>
    </lineage>
</organism>
<sequence length="81" mass="8787">MSDHSPSPRLQVKPEPTVESRRGPVTSSGFDFAYWWDRVGILVVLVVLTALMAAIAPNFATVDICSTSPGRSPSMPSSRRV</sequence>
<feature type="region of interest" description="Disordered" evidence="1">
    <location>
        <begin position="1"/>
        <end position="24"/>
    </location>
</feature>
<proteinExistence type="predicted"/>
<reference evidence="3" key="1">
    <citation type="submission" date="2022-06" db="EMBL/GenBank/DDBJ databases">
        <title>WGS of actinobacteria.</title>
        <authorList>
            <person name="Thawai C."/>
        </authorList>
    </citation>
    <scope>NUCLEOTIDE SEQUENCE</scope>
    <source>
        <strain evidence="3">DSM 42010</strain>
    </source>
</reference>
<evidence type="ECO:0000256" key="2">
    <source>
        <dbReference type="SAM" id="Phobius"/>
    </source>
</evidence>
<keyword evidence="2" id="KW-0472">Membrane</keyword>
<keyword evidence="2" id="KW-1133">Transmembrane helix</keyword>
<accession>A0A9X2M587</accession>